<evidence type="ECO:0008006" key="4">
    <source>
        <dbReference type="Google" id="ProtNLM"/>
    </source>
</evidence>
<dbReference type="KEGG" id="lrs:PX52LOC_00979"/>
<gene>
    <name evidence="2" type="ORF">PX52LOC_00979</name>
</gene>
<keyword evidence="3" id="KW-1185">Reference proteome</keyword>
<name>A0A5C1A6V7_9BACT</name>
<sequence>MASIIDDPNGRRRIQFVAPNGTRKTIRLGKIDRKSAEAINRHVEALLSAKVGGQPMPATRPLGSRASARR</sequence>
<reference evidence="3" key="1">
    <citation type="submission" date="2019-08" db="EMBL/GenBank/DDBJ databases">
        <title>Limnoglobus roseus gen. nov., sp. nov., a novel freshwater planctomycete with a giant genome from the family Gemmataceae.</title>
        <authorList>
            <person name="Kulichevskaya I.S."/>
            <person name="Naumoff D.G."/>
            <person name="Miroshnikov K."/>
            <person name="Ivanova A."/>
            <person name="Philippov D.A."/>
            <person name="Hakobyan A."/>
            <person name="Rijpstra I.C."/>
            <person name="Sinninghe Damste J.S."/>
            <person name="Liesack W."/>
            <person name="Dedysh S.N."/>
        </authorList>
    </citation>
    <scope>NUCLEOTIDE SEQUENCE [LARGE SCALE GENOMIC DNA]</scope>
    <source>
        <strain evidence="3">PX52</strain>
    </source>
</reference>
<dbReference type="AlphaFoldDB" id="A0A5C1A6V7"/>
<evidence type="ECO:0000256" key="1">
    <source>
        <dbReference type="SAM" id="MobiDB-lite"/>
    </source>
</evidence>
<organism evidence="2 3">
    <name type="scientific">Limnoglobus roseus</name>
    <dbReference type="NCBI Taxonomy" id="2598579"/>
    <lineage>
        <taxon>Bacteria</taxon>
        <taxon>Pseudomonadati</taxon>
        <taxon>Planctomycetota</taxon>
        <taxon>Planctomycetia</taxon>
        <taxon>Gemmatales</taxon>
        <taxon>Gemmataceae</taxon>
        <taxon>Limnoglobus</taxon>
    </lineage>
</organism>
<protein>
    <recommendedName>
        <fullName evidence="4">Site-specific integrase</fullName>
    </recommendedName>
</protein>
<evidence type="ECO:0000313" key="3">
    <source>
        <dbReference type="Proteomes" id="UP000324974"/>
    </source>
</evidence>
<dbReference type="EMBL" id="CP042425">
    <property type="protein sequence ID" value="QEL14115.1"/>
    <property type="molecule type" value="Genomic_DNA"/>
</dbReference>
<accession>A0A5C1A6V7</accession>
<proteinExistence type="predicted"/>
<dbReference type="RefSeq" id="WP_149109030.1">
    <property type="nucleotide sequence ID" value="NZ_CP042425.1"/>
</dbReference>
<dbReference type="Proteomes" id="UP000324974">
    <property type="component" value="Chromosome"/>
</dbReference>
<feature type="region of interest" description="Disordered" evidence="1">
    <location>
        <begin position="50"/>
        <end position="70"/>
    </location>
</feature>
<evidence type="ECO:0000313" key="2">
    <source>
        <dbReference type="EMBL" id="QEL14115.1"/>
    </source>
</evidence>